<dbReference type="Proteomes" id="UP000094067">
    <property type="component" value="Unassembled WGS sequence"/>
</dbReference>
<dbReference type="EMBL" id="MEHA01000001">
    <property type="protein sequence ID" value="ODR55785.1"/>
    <property type="molecule type" value="Genomic_DNA"/>
</dbReference>
<feature type="domain" description="Glycosyltransferase 2-like" evidence="1">
    <location>
        <begin position="4"/>
        <end position="157"/>
    </location>
</feature>
<dbReference type="Proteomes" id="UP000094869">
    <property type="component" value="Unassembled WGS sequence"/>
</dbReference>
<evidence type="ECO:0000313" key="6">
    <source>
        <dbReference type="Proteomes" id="UP000094271"/>
    </source>
</evidence>
<keyword evidence="7" id="KW-1185">Reference proteome</keyword>
<evidence type="ECO:0000313" key="4">
    <source>
        <dbReference type="EMBL" id="ODR60001.1"/>
    </source>
</evidence>
<reference evidence="2 5" key="1">
    <citation type="submission" date="2016-07" db="EMBL/GenBank/DDBJ databases">
        <title>Characterization of isolates of Eisenbergiella tayi derived from blood cultures, using whole genome sequencing.</title>
        <authorList>
            <person name="Burdz T."/>
            <person name="Wiebe D."/>
            <person name="Huynh C."/>
            <person name="Bernard K."/>
        </authorList>
    </citation>
    <scope>NUCLEOTIDE SEQUENCE [LARGE SCALE GENOMIC DNA]</scope>
    <source>
        <strain evidence="2 5">NML 110608</strain>
    </source>
</reference>
<dbReference type="EC" id="2.4.1.305" evidence="2"/>
<evidence type="ECO:0000313" key="5">
    <source>
        <dbReference type="Proteomes" id="UP000094067"/>
    </source>
</evidence>
<dbReference type="GO" id="GO:0016757">
    <property type="term" value="F:glycosyltransferase activity"/>
    <property type="evidence" value="ECO:0007669"/>
    <property type="project" value="UniProtKB-KW"/>
</dbReference>
<keyword evidence="2" id="KW-0328">Glycosyltransferase</keyword>
<organism evidence="2 5">
    <name type="scientific">Eisenbergiella tayi</name>
    <dbReference type="NCBI Taxonomy" id="1432052"/>
    <lineage>
        <taxon>Bacteria</taxon>
        <taxon>Bacillati</taxon>
        <taxon>Bacillota</taxon>
        <taxon>Clostridia</taxon>
        <taxon>Lachnospirales</taxon>
        <taxon>Lachnospiraceae</taxon>
        <taxon>Eisenbergiella</taxon>
    </lineage>
</organism>
<accession>A0A1E3ADI9</accession>
<dbReference type="Gene3D" id="3.90.550.10">
    <property type="entry name" value="Spore Coat Polysaccharide Biosynthesis Protein SpsA, Chain A"/>
    <property type="match status" value="1"/>
</dbReference>
<reference evidence="3 6" key="3">
    <citation type="submission" date="2016-08" db="EMBL/GenBank/DDBJ databases">
        <authorList>
            <person name="Seilhamer J.J."/>
        </authorList>
    </citation>
    <scope>NUCLEOTIDE SEQUENCE [LARGE SCALE GENOMIC DNA]</scope>
    <source>
        <strain evidence="3 6">NML150140-1</strain>
    </source>
</reference>
<reference evidence="4 7" key="2">
    <citation type="submission" date="2016-08" db="EMBL/GenBank/DDBJ databases">
        <title>Characterization of Isolates of Eisenbergiella tayi Derived from Blood Cultures, Using Whole Genome Sequencing.</title>
        <authorList>
            <person name="Bernier A.-M."/>
            <person name="Burdz T."/>
            <person name="Wiebe D."/>
            <person name="Bernard K."/>
        </authorList>
    </citation>
    <scope>NUCLEOTIDE SEQUENCE [LARGE SCALE GENOMIC DNA]</scope>
    <source>
        <strain evidence="4 7">NML120146</strain>
    </source>
</reference>
<keyword evidence="2" id="KW-0808">Transferase</keyword>
<dbReference type="PANTHER" id="PTHR43685:SF2">
    <property type="entry name" value="GLYCOSYLTRANSFERASE 2-LIKE DOMAIN-CONTAINING PROTEIN"/>
    <property type="match status" value="1"/>
</dbReference>
<dbReference type="InterPro" id="IPR050834">
    <property type="entry name" value="Glycosyltransf_2"/>
</dbReference>
<evidence type="ECO:0000313" key="7">
    <source>
        <dbReference type="Proteomes" id="UP000094869"/>
    </source>
</evidence>
<dbReference type="RefSeq" id="WP_069152541.1">
    <property type="nucleotide sequence ID" value="NZ_JAQCZP010000014.1"/>
</dbReference>
<protein>
    <submittedName>
        <fullName evidence="2">UDP-Glc:alpha-D-GlcNAc-diphosphoundecaprenol beta-1,3-glucosyltransferase WfgD</fullName>
        <ecNumber evidence="2">2.4.1.305</ecNumber>
    </submittedName>
</protein>
<dbReference type="PANTHER" id="PTHR43685">
    <property type="entry name" value="GLYCOSYLTRANSFERASE"/>
    <property type="match status" value="1"/>
</dbReference>
<dbReference type="SUPFAM" id="SSF53448">
    <property type="entry name" value="Nucleotide-diphospho-sugar transferases"/>
    <property type="match status" value="1"/>
</dbReference>
<dbReference type="Pfam" id="PF00535">
    <property type="entry name" value="Glycos_transf_2"/>
    <property type="match status" value="1"/>
</dbReference>
<sequence length="315" mass="37207">MRITIAMTSYNGSEFIIEQLDSILAQTRQPDELIISDDGSSDNTVEVVKKYIADNHKENSWRMHINEHNKGYARNFIETALMAQDGIVFFCDQDDIWEKERLAVMSNVMEENPEINLLCSNLEPFYYNSDTRKWNKKDLDQMTNDGSLERHGLDYVDFHLKRSGCTMCIRRRFLERIEPYWVAGWAHDDFVWKMAAASDSCAIIQYKSMKRRMHLNNASVVRVRTRDWRINQISDLSRQYAALEEFIESLGGDKEKKAIVDHNIKTLEIRKKVIVNKHIWQWIFLLTEYSDCYPRRKGLYLDLYLSIFKKYKGAN</sequence>
<dbReference type="AlphaFoldDB" id="A0A1E3ADI9"/>
<comment type="caution">
    <text evidence="2">The sequence shown here is derived from an EMBL/GenBank/DDBJ whole genome shotgun (WGS) entry which is preliminary data.</text>
</comment>
<dbReference type="InterPro" id="IPR029044">
    <property type="entry name" value="Nucleotide-diphossugar_trans"/>
</dbReference>
<dbReference type="Proteomes" id="UP000094271">
    <property type="component" value="Unassembled WGS sequence"/>
</dbReference>
<dbReference type="InterPro" id="IPR001173">
    <property type="entry name" value="Glyco_trans_2-like"/>
</dbReference>
<evidence type="ECO:0000313" key="3">
    <source>
        <dbReference type="EMBL" id="ODR55785.1"/>
    </source>
</evidence>
<dbReference type="EMBL" id="MEHD01000013">
    <property type="protein sequence ID" value="ODR60001.1"/>
    <property type="molecule type" value="Genomic_DNA"/>
</dbReference>
<dbReference type="EMBL" id="MCGH01000002">
    <property type="protein sequence ID" value="ODM06699.1"/>
    <property type="molecule type" value="Genomic_DNA"/>
</dbReference>
<dbReference type="OrthoDB" id="9802649at2"/>
<evidence type="ECO:0000313" key="2">
    <source>
        <dbReference type="EMBL" id="ODM06699.1"/>
    </source>
</evidence>
<proteinExistence type="predicted"/>
<gene>
    <name evidence="2" type="primary">wfgD_3</name>
    <name evidence="3" type="ORF">BEI59_01075</name>
    <name evidence="2" type="ORF">BEI61_02589</name>
    <name evidence="4" type="ORF">BEI63_05630</name>
</gene>
<name>A0A1E3ADI9_9FIRM</name>
<evidence type="ECO:0000259" key="1">
    <source>
        <dbReference type="Pfam" id="PF00535"/>
    </source>
</evidence>